<dbReference type="Gene3D" id="3.90.870.20">
    <property type="entry name" value="Carbamoyltransferase, C-terminal domain"/>
    <property type="match status" value="1"/>
</dbReference>
<name>A0AAD7U9F7_9STRA</name>
<organism evidence="2 3">
    <name type="scientific">Chrysophaeum taylorii</name>
    <dbReference type="NCBI Taxonomy" id="2483200"/>
    <lineage>
        <taxon>Eukaryota</taxon>
        <taxon>Sar</taxon>
        <taxon>Stramenopiles</taxon>
        <taxon>Ochrophyta</taxon>
        <taxon>Pelagophyceae</taxon>
        <taxon>Pelagomonadales</taxon>
        <taxon>Pelagomonadaceae</taxon>
        <taxon>Chrysophaeum</taxon>
    </lineage>
</organism>
<sequence>MPDAHVAVGRVVAGRGAEVLGVVAIEREAPDAWERAVADARALGGWTKKFDLGVYVAGVDSRMPAALLASAREWYALDHHAAHAALAYHDAPFKRPLIISSDGGNDGSFALFARRDRLPLATRDVDPCGAYAAVAAAIPAVAGCSPKKAPLLKKERDAAASCALYAPQRDEDDVAGKLDEYAALGQPRAGWRQALKAAFGNASRPISTEGAEASYVDWAASAQTAFQDVLVASAARALNWLRAKRVSMPDGVALVGACALNAGANSHLYRSLGIPVHVPAASSDRGLGVGALYVVASPTLPRQPLAYAGPRLLDVADVPRLAAERDATPFDDDHRLAARVAELLARGAVVGIARGRAEHGPRALGHRSLLADPSMTTMRDRLNRLMERDTWRPVPSIVLAADAFSLFEVGDLWVSPYLSLAPRLTAQACADLPAVCHVDSTARVQTLEPADEPWIARILETFSQTTGKPSILCNAPLRRNGEPLLSTATRTLAFLCETHDLDYVVIESYVFDKKSACRNLRAEL</sequence>
<proteinExistence type="predicted"/>
<dbReference type="InterPro" id="IPR038152">
    <property type="entry name" value="Carbam_trans_C_sf"/>
</dbReference>
<comment type="caution">
    <text evidence="2">The sequence shown here is derived from an EMBL/GenBank/DDBJ whole genome shotgun (WGS) entry which is preliminary data.</text>
</comment>
<dbReference type="Gene3D" id="3.30.420.40">
    <property type="match status" value="1"/>
</dbReference>
<evidence type="ECO:0000313" key="2">
    <source>
        <dbReference type="EMBL" id="KAJ8600752.1"/>
    </source>
</evidence>
<feature type="domain" description="Carbamoyltransferase C-terminal" evidence="1">
    <location>
        <begin position="341"/>
        <end position="513"/>
    </location>
</feature>
<dbReference type="Pfam" id="PF16861">
    <property type="entry name" value="Carbam_trans_C"/>
    <property type="match status" value="1"/>
</dbReference>
<protein>
    <recommendedName>
        <fullName evidence="1">Carbamoyltransferase C-terminal domain-containing protein</fullName>
    </recommendedName>
</protein>
<evidence type="ECO:0000313" key="3">
    <source>
        <dbReference type="Proteomes" id="UP001230188"/>
    </source>
</evidence>
<gene>
    <name evidence="2" type="ORF">CTAYLR_003949</name>
</gene>
<dbReference type="Proteomes" id="UP001230188">
    <property type="component" value="Unassembled WGS sequence"/>
</dbReference>
<dbReference type="PANTHER" id="PTHR34847:SF1">
    <property type="entry name" value="NODULATION PROTEIN U"/>
    <property type="match status" value="1"/>
</dbReference>
<dbReference type="AlphaFoldDB" id="A0AAD7U9F7"/>
<dbReference type="InterPro" id="IPR051338">
    <property type="entry name" value="NodU/CmcH_Carbamoyltrnsfr"/>
</dbReference>
<accession>A0AAD7U9F7</accession>
<dbReference type="EMBL" id="JAQMWT010000480">
    <property type="protein sequence ID" value="KAJ8600752.1"/>
    <property type="molecule type" value="Genomic_DNA"/>
</dbReference>
<reference evidence="2" key="1">
    <citation type="submission" date="2023-01" db="EMBL/GenBank/DDBJ databases">
        <title>Metagenome sequencing of chrysophaentin producing Chrysophaeum taylorii.</title>
        <authorList>
            <person name="Davison J."/>
            <person name="Bewley C."/>
        </authorList>
    </citation>
    <scope>NUCLEOTIDE SEQUENCE</scope>
    <source>
        <strain evidence="2">NIES-1699</strain>
    </source>
</reference>
<dbReference type="InterPro" id="IPR031730">
    <property type="entry name" value="Carbam_trans_C"/>
</dbReference>
<keyword evidence="3" id="KW-1185">Reference proteome</keyword>
<evidence type="ECO:0000259" key="1">
    <source>
        <dbReference type="Pfam" id="PF16861"/>
    </source>
</evidence>
<dbReference type="PANTHER" id="PTHR34847">
    <property type="entry name" value="NODULATION PROTEIN U"/>
    <property type="match status" value="1"/>
</dbReference>